<dbReference type="InterPro" id="IPR032675">
    <property type="entry name" value="LRR_dom_sf"/>
</dbReference>
<dbReference type="Gene3D" id="3.80.10.10">
    <property type="entry name" value="Ribonuclease Inhibitor"/>
    <property type="match status" value="1"/>
</dbReference>
<evidence type="ECO:0000313" key="1">
    <source>
        <dbReference type="EMBL" id="KXN64609.1"/>
    </source>
</evidence>
<organism evidence="1 2">
    <name type="scientific">Conidiobolus coronatus (strain ATCC 28846 / CBS 209.66 / NRRL 28638)</name>
    <name type="common">Delacroixia coronata</name>
    <dbReference type="NCBI Taxonomy" id="796925"/>
    <lineage>
        <taxon>Eukaryota</taxon>
        <taxon>Fungi</taxon>
        <taxon>Fungi incertae sedis</taxon>
        <taxon>Zoopagomycota</taxon>
        <taxon>Entomophthoromycotina</taxon>
        <taxon>Entomophthoromycetes</taxon>
        <taxon>Entomophthorales</taxon>
        <taxon>Ancylistaceae</taxon>
        <taxon>Conidiobolus</taxon>
    </lineage>
</organism>
<dbReference type="Proteomes" id="UP000070444">
    <property type="component" value="Unassembled WGS sequence"/>
</dbReference>
<evidence type="ECO:0008006" key="3">
    <source>
        <dbReference type="Google" id="ProtNLM"/>
    </source>
</evidence>
<dbReference type="SUPFAM" id="SSF52047">
    <property type="entry name" value="RNI-like"/>
    <property type="match status" value="1"/>
</dbReference>
<name>A0A137NPD8_CONC2</name>
<proteinExistence type="predicted"/>
<keyword evidence="2" id="KW-1185">Reference proteome</keyword>
<sequence length="347" mass="40878">MNNSDWNIIFKLNEFSNYFSGKGLIQLSMSSKKSRNLLAKDIFKTLNLRSFICDKDYSSLFIKEISQNYSKYNIFINPFKPLSSELIESKIKFINDLKKFNRVLKSLVVNECVRYHYLLNEIPYISSNITTLIFKNSHFRLDTFQYLLDNFKCLEKLELFENTILHNAEISNEYTVKYPISLRSLILYENNVMMISDKVSSISIHEYCIGKETYNLIVTYQYLPNLVTFGHDMELSNSNEKEIFNFINLNPQLKSLILIGLYFIESLFYIIKDYENIISLEIDCENCIDGHDPEEIPVLHNIKYLHVKYFNCIGYIIKDKFPNLTDLVIYDDCGINNENNEIIESFL</sequence>
<dbReference type="OrthoDB" id="2973320at2759"/>
<gene>
    <name evidence="1" type="ORF">CONCODRAFT_170984</name>
</gene>
<evidence type="ECO:0000313" key="2">
    <source>
        <dbReference type="Proteomes" id="UP000070444"/>
    </source>
</evidence>
<accession>A0A137NPD8</accession>
<reference evidence="1 2" key="1">
    <citation type="journal article" date="2015" name="Genome Biol. Evol.">
        <title>Phylogenomic analyses indicate that early fungi evolved digesting cell walls of algal ancestors of land plants.</title>
        <authorList>
            <person name="Chang Y."/>
            <person name="Wang S."/>
            <person name="Sekimoto S."/>
            <person name="Aerts A.L."/>
            <person name="Choi C."/>
            <person name="Clum A."/>
            <person name="LaButti K.M."/>
            <person name="Lindquist E.A."/>
            <person name="Yee Ngan C."/>
            <person name="Ohm R.A."/>
            <person name="Salamov A.A."/>
            <person name="Grigoriev I.V."/>
            <person name="Spatafora J.W."/>
            <person name="Berbee M.L."/>
        </authorList>
    </citation>
    <scope>NUCLEOTIDE SEQUENCE [LARGE SCALE GENOMIC DNA]</scope>
    <source>
        <strain evidence="1 2">NRRL 28638</strain>
    </source>
</reference>
<protein>
    <recommendedName>
        <fullName evidence="3">F-box domain-containing protein</fullName>
    </recommendedName>
</protein>
<dbReference type="EMBL" id="KQ965364">
    <property type="protein sequence ID" value="KXN64609.1"/>
    <property type="molecule type" value="Genomic_DNA"/>
</dbReference>
<dbReference type="AlphaFoldDB" id="A0A137NPD8"/>